<sequence>MKKMTDRLATVNPGMPDGDIWDQALGRHMKNERISKEEAAIAMELASAEDLAQDINEYADTYDFLIDWDGDQGNDEWSDVDNT</sequence>
<dbReference type="Proteomes" id="UP000006643">
    <property type="component" value="Unassembled WGS sequence"/>
</dbReference>
<accession>D0P1Q8</accession>
<dbReference type="VEuPathDB" id="FungiDB:PITG_20357"/>
<proteinExistence type="predicted"/>
<evidence type="ECO:0000313" key="2">
    <source>
        <dbReference type="Proteomes" id="UP000006643"/>
    </source>
</evidence>
<protein>
    <submittedName>
        <fullName evidence="1">Uncharacterized protein</fullName>
    </submittedName>
</protein>
<keyword evidence="2" id="KW-1185">Reference proteome</keyword>
<gene>
    <name evidence="1" type="ORF">PITG_20357</name>
</gene>
<evidence type="ECO:0000313" key="1">
    <source>
        <dbReference type="EMBL" id="EEY54693.1"/>
    </source>
</evidence>
<dbReference type="InParanoid" id="D0P1Q8"/>
<dbReference type="KEGG" id="pif:PITG_20357"/>
<dbReference type="RefSeq" id="XP_002895762.1">
    <property type="nucleotide sequence ID" value="XM_002895716.1"/>
</dbReference>
<dbReference type="HOGENOM" id="CLU_2547488_0_0_1"/>
<dbReference type="EMBL" id="DS028255">
    <property type="protein sequence ID" value="EEY54693.1"/>
    <property type="molecule type" value="Genomic_DNA"/>
</dbReference>
<dbReference type="AlphaFoldDB" id="D0P1Q8"/>
<reference evidence="2" key="1">
    <citation type="journal article" date="2009" name="Nature">
        <title>Genome sequence and analysis of the Irish potato famine pathogen Phytophthora infestans.</title>
        <authorList>
            <consortium name="The Broad Institute Genome Sequencing Platform"/>
            <person name="Haas B.J."/>
            <person name="Kamoun S."/>
            <person name="Zody M.C."/>
            <person name="Jiang R.H."/>
            <person name="Handsaker R.E."/>
            <person name="Cano L.M."/>
            <person name="Grabherr M."/>
            <person name="Kodira C.D."/>
            <person name="Raffaele S."/>
            <person name="Torto-Alalibo T."/>
            <person name="Bozkurt T.O."/>
            <person name="Ah-Fong A.M."/>
            <person name="Alvarado L."/>
            <person name="Anderson V.L."/>
            <person name="Armstrong M.R."/>
            <person name="Avrova A."/>
            <person name="Baxter L."/>
            <person name="Beynon J."/>
            <person name="Boevink P.C."/>
            <person name="Bollmann S.R."/>
            <person name="Bos J.I."/>
            <person name="Bulone V."/>
            <person name="Cai G."/>
            <person name="Cakir C."/>
            <person name="Carrington J.C."/>
            <person name="Chawner M."/>
            <person name="Conti L."/>
            <person name="Costanzo S."/>
            <person name="Ewan R."/>
            <person name="Fahlgren N."/>
            <person name="Fischbach M.A."/>
            <person name="Fugelstad J."/>
            <person name="Gilroy E.M."/>
            <person name="Gnerre S."/>
            <person name="Green P.J."/>
            <person name="Grenville-Briggs L.J."/>
            <person name="Griffith J."/>
            <person name="Grunwald N.J."/>
            <person name="Horn K."/>
            <person name="Horner N.R."/>
            <person name="Hu C.H."/>
            <person name="Huitema E."/>
            <person name="Jeong D.H."/>
            <person name="Jones A.M."/>
            <person name="Jones J.D."/>
            <person name="Jones R.W."/>
            <person name="Karlsson E.K."/>
            <person name="Kunjeti S.G."/>
            <person name="Lamour K."/>
            <person name="Liu Z."/>
            <person name="Ma L."/>
            <person name="Maclean D."/>
            <person name="Chibucos M.C."/>
            <person name="McDonald H."/>
            <person name="McWalters J."/>
            <person name="Meijer H.J."/>
            <person name="Morgan W."/>
            <person name="Morris P.F."/>
            <person name="Munro C.A."/>
            <person name="O'Neill K."/>
            <person name="Ospina-Giraldo M."/>
            <person name="Pinzon A."/>
            <person name="Pritchard L."/>
            <person name="Ramsahoye B."/>
            <person name="Ren Q."/>
            <person name="Restrepo S."/>
            <person name="Roy S."/>
            <person name="Sadanandom A."/>
            <person name="Savidor A."/>
            <person name="Schornack S."/>
            <person name="Schwartz D.C."/>
            <person name="Schumann U.D."/>
            <person name="Schwessinger B."/>
            <person name="Seyer L."/>
            <person name="Sharpe T."/>
            <person name="Silvar C."/>
            <person name="Song J."/>
            <person name="Studholme D.J."/>
            <person name="Sykes S."/>
            <person name="Thines M."/>
            <person name="van de Vondervoort P.J."/>
            <person name="Phuntumart V."/>
            <person name="Wawra S."/>
            <person name="Weide R."/>
            <person name="Win J."/>
            <person name="Young C."/>
            <person name="Zhou S."/>
            <person name="Fry W."/>
            <person name="Meyers B.C."/>
            <person name="van West P."/>
            <person name="Ristaino J."/>
            <person name="Govers F."/>
            <person name="Birch P.R."/>
            <person name="Whisson S.C."/>
            <person name="Judelson H.S."/>
            <person name="Nusbaum C."/>
        </authorList>
    </citation>
    <scope>NUCLEOTIDE SEQUENCE [LARGE SCALE GENOMIC DNA]</scope>
    <source>
        <strain evidence="2">T30-4</strain>
    </source>
</reference>
<organism evidence="1 2">
    <name type="scientific">Phytophthora infestans (strain T30-4)</name>
    <name type="common">Potato late blight agent</name>
    <dbReference type="NCBI Taxonomy" id="403677"/>
    <lineage>
        <taxon>Eukaryota</taxon>
        <taxon>Sar</taxon>
        <taxon>Stramenopiles</taxon>
        <taxon>Oomycota</taxon>
        <taxon>Peronosporomycetes</taxon>
        <taxon>Peronosporales</taxon>
        <taxon>Peronosporaceae</taxon>
        <taxon>Phytophthora</taxon>
    </lineage>
</organism>
<name>D0P1Q8_PHYIT</name>
<dbReference type="GeneID" id="9463922"/>